<comment type="similarity">
    <text evidence="1 7">Belongs to the endoribonuclease YbeY family.</text>
</comment>
<keyword evidence="6 7" id="KW-0862">Zinc</keyword>
<evidence type="ECO:0000256" key="1">
    <source>
        <dbReference type="ARBA" id="ARBA00010875"/>
    </source>
</evidence>
<keyword evidence="7" id="KW-0698">rRNA processing</keyword>
<name>A0ABT2EL60_9BACT</name>
<dbReference type="PROSITE" id="PS01306">
    <property type="entry name" value="UPF0054"/>
    <property type="match status" value="1"/>
</dbReference>
<gene>
    <name evidence="7" type="primary">ybeY</name>
    <name evidence="8" type="ORF">M2350_001082</name>
</gene>
<dbReference type="NCBIfam" id="TIGR00043">
    <property type="entry name" value="rRNA maturation RNase YbeY"/>
    <property type="match status" value="1"/>
</dbReference>
<keyword evidence="9" id="KW-1185">Reference proteome</keyword>
<evidence type="ECO:0000256" key="6">
    <source>
        <dbReference type="ARBA" id="ARBA00022833"/>
    </source>
</evidence>
<keyword evidence="4 7" id="KW-0255">Endonuclease</keyword>
<dbReference type="HAMAP" id="MF_00009">
    <property type="entry name" value="Endoribonucl_YbeY"/>
    <property type="match status" value="1"/>
</dbReference>
<dbReference type="PANTHER" id="PTHR46986">
    <property type="entry name" value="ENDORIBONUCLEASE YBEY, CHLOROPLASTIC"/>
    <property type="match status" value="1"/>
</dbReference>
<dbReference type="RefSeq" id="WP_018195974.1">
    <property type="nucleotide sequence ID" value="NZ_CP130454.1"/>
</dbReference>
<evidence type="ECO:0000256" key="2">
    <source>
        <dbReference type="ARBA" id="ARBA00022722"/>
    </source>
</evidence>
<dbReference type="EMBL" id="JANUCP010000002">
    <property type="protein sequence ID" value="MCS3918682.1"/>
    <property type="molecule type" value="Genomic_DNA"/>
</dbReference>
<dbReference type="Gene3D" id="3.40.390.30">
    <property type="entry name" value="Metalloproteases ('zincins'), catalytic domain"/>
    <property type="match status" value="1"/>
</dbReference>
<comment type="function">
    <text evidence="7">Single strand-specific metallo-endoribonuclease involved in late-stage 70S ribosome quality control and in maturation of the 3' terminus of the 16S rRNA.</text>
</comment>
<dbReference type="InterPro" id="IPR023091">
    <property type="entry name" value="MetalPrtase_cat_dom_sf_prd"/>
</dbReference>
<accession>A0ABT2EL60</accession>
<comment type="cofactor">
    <cofactor evidence="7">
        <name>Zn(2+)</name>
        <dbReference type="ChEBI" id="CHEBI:29105"/>
    </cofactor>
    <text evidence="7">Binds 1 zinc ion.</text>
</comment>
<organism evidence="8 9">
    <name type="scientific">Candidatus Fervidibacter sacchari</name>
    <dbReference type="NCBI Taxonomy" id="1448929"/>
    <lineage>
        <taxon>Bacteria</taxon>
        <taxon>Candidatus Fervidibacterota</taxon>
        <taxon>Candidatus Fervidibacter</taxon>
    </lineage>
</organism>
<dbReference type="EC" id="3.1.-.-" evidence="7"/>
<feature type="binding site" evidence="7">
    <location>
        <position position="90"/>
    </location>
    <ligand>
        <name>Zn(2+)</name>
        <dbReference type="ChEBI" id="CHEBI:29105"/>
        <note>catalytic</note>
    </ligand>
</feature>
<comment type="caution">
    <text evidence="8">The sequence shown here is derived from an EMBL/GenBank/DDBJ whole genome shotgun (WGS) entry which is preliminary data.</text>
</comment>
<comment type="subcellular location">
    <subcellularLocation>
        <location evidence="7">Cytoplasm</location>
    </subcellularLocation>
</comment>
<evidence type="ECO:0000256" key="3">
    <source>
        <dbReference type="ARBA" id="ARBA00022723"/>
    </source>
</evidence>
<reference evidence="8 9" key="1">
    <citation type="submission" date="2022-08" db="EMBL/GenBank/DDBJ databases">
        <title>Bacterial and archaeal communities from various locations to study Microbial Dark Matter (Phase II).</title>
        <authorList>
            <person name="Stepanauskas R."/>
        </authorList>
    </citation>
    <scope>NUCLEOTIDE SEQUENCE [LARGE SCALE GENOMIC DNA]</scope>
    <source>
        <strain evidence="8 9">PD1</strain>
    </source>
</reference>
<dbReference type="SUPFAM" id="SSF55486">
    <property type="entry name" value="Metalloproteases ('zincins'), catalytic domain"/>
    <property type="match status" value="1"/>
</dbReference>
<dbReference type="PANTHER" id="PTHR46986:SF1">
    <property type="entry name" value="ENDORIBONUCLEASE YBEY, CHLOROPLASTIC"/>
    <property type="match status" value="1"/>
</dbReference>
<evidence type="ECO:0000313" key="9">
    <source>
        <dbReference type="Proteomes" id="UP001204798"/>
    </source>
</evidence>
<evidence type="ECO:0000313" key="8">
    <source>
        <dbReference type="EMBL" id="MCS3918682.1"/>
    </source>
</evidence>
<keyword evidence="5 7" id="KW-0378">Hydrolase</keyword>
<keyword evidence="7" id="KW-0690">Ribosome biogenesis</keyword>
<feature type="binding site" evidence="7">
    <location>
        <position position="94"/>
    </location>
    <ligand>
        <name>Zn(2+)</name>
        <dbReference type="ChEBI" id="CHEBI:29105"/>
        <note>catalytic</note>
    </ligand>
</feature>
<dbReference type="InterPro" id="IPR002036">
    <property type="entry name" value="YbeY"/>
</dbReference>
<evidence type="ECO:0000256" key="4">
    <source>
        <dbReference type="ARBA" id="ARBA00022759"/>
    </source>
</evidence>
<evidence type="ECO:0000256" key="5">
    <source>
        <dbReference type="ARBA" id="ARBA00022801"/>
    </source>
</evidence>
<feature type="binding site" evidence="7">
    <location>
        <position position="100"/>
    </location>
    <ligand>
        <name>Zn(2+)</name>
        <dbReference type="ChEBI" id="CHEBI:29105"/>
        <note>catalytic</note>
    </ligand>
</feature>
<keyword evidence="2 7" id="KW-0540">Nuclease</keyword>
<dbReference type="Proteomes" id="UP001204798">
    <property type="component" value="Unassembled WGS sequence"/>
</dbReference>
<protein>
    <recommendedName>
        <fullName evidence="7">Endoribonuclease YbeY</fullName>
        <ecNumber evidence="7">3.1.-.-</ecNumber>
    </recommendedName>
</protein>
<keyword evidence="3 7" id="KW-0479">Metal-binding</keyword>
<sequence length="124" mass="14322">MVLDGEGVKEPATIDIVLCDDPTIQELNKRFLNHDYPTDVLSFLLSGSQGMCGVEQRLVGEIIISVETAERNSKRFRQTLESEILRLAIHGTLHLLGYDDETYSQRRTMRRKERQYLKLVRVDE</sequence>
<proteinExistence type="inferred from homology"/>
<keyword evidence="7" id="KW-0963">Cytoplasm</keyword>
<dbReference type="Pfam" id="PF02130">
    <property type="entry name" value="YbeY"/>
    <property type="match status" value="1"/>
</dbReference>
<evidence type="ECO:0000256" key="7">
    <source>
        <dbReference type="HAMAP-Rule" id="MF_00009"/>
    </source>
</evidence>
<dbReference type="InterPro" id="IPR020549">
    <property type="entry name" value="YbeY_CS"/>
</dbReference>